<dbReference type="EMBL" id="LAZR01008339">
    <property type="protein sequence ID" value="KKM79411.1"/>
    <property type="molecule type" value="Genomic_DNA"/>
</dbReference>
<comment type="caution">
    <text evidence="1">The sequence shown here is derived from an EMBL/GenBank/DDBJ whole genome shotgun (WGS) entry which is preliminary data.</text>
</comment>
<evidence type="ECO:0000313" key="1">
    <source>
        <dbReference type="EMBL" id="KKM79411.1"/>
    </source>
</evidence>
<organism evidence="1">
    <name type="scientific">marine sediment metagenome</name>
    <dbReference type="NCBI Taxonomy" id="412755"/>
    <lineage>
        <taxon>unclassified sequences</taxon>
        <taxon>metagenomes</taxon>
        <taxon>ecological metagenomes</taxon>
    </lineage>
</organism>
<dbReference type="PROSITE" id="PS51318">
    <property type="entry name" value="TAT"/>
    <property type="match status" value="1"/>
</dbReference>
<dbReference type="AlphaFoldDB" id="A0A0F9KX73"/>
<reference evidence="1" key="1">
    <citation type="journal article" date="2015" name="Nature">
        <title>Complex archaea that bridge the gap between prokaryotes and eukaryotes.</title>
        <authorList>
            <person name="Spang A."/>
            <person name="Saw J.H."/>
            <person name="Jorgensen S.L."/>
            <person name="Zaremba-Niedzwiedzka K."/>
            <person name="Martijn J."/>
            <person name="Lind A.E."/>
            <person name="van Eijk R."/>
            <person name="Schleper C."/>
            <person name="Guy L."/>
            <person name="Ettema T.J."/>
        </authorList>
    </citation>
    <scope>NUCLEOTIDE SEQUENCE</scope>
</reference>
<name>A0A0F9KX73_9ZZZZ</name>
<proteinExistence type="predicted"/>
<dbReference type="InterPro" id="IPR006311">
    <property type="entry name" value="TAT_signal"/>
</dbReference>
<gene>
    <name evidence="1" type="ORF">LCGC14_1350210</name>
</gene>
<protein>
    <submittedName>
        <fullName evidence="1">Uncharacterized protein</fullName>
    </submittedName>
</protein>
<accession>A0A0F9KX73</accession>
<sequence length="96" mass="10891">MSNRREFLLTMSLALLGLRLSKASSSPARGACWDCGQVPTDRTEARATEVGLQCWDCFNRDTAEMAERWRLPWTTRLQPGAQLPTEADFQRAYEVP</sequence>